<dbReference type="Pfam" id="PF02449">
    <property type="entry name" value="Glyco_hydro_42"/>
    <property type="match status" value="1"/>
</dbReference>
<dbReference type="AlphaFoldDB" id="A0A7W8JBK7"/>
<evidence type="ECO:0000259" key="3">
    <source>
        <dbReference type="Pfam" id="PF02449"/>
    </source>
</evidence>
<keyword evidence="1" id="KW-0378">Hydrolase</keyword>
<protein>
    <submittedName>
        <fullName evidence="4">Beta-galactosidase GanA</fullName>
    </submittedName>
</protein>
<evidence type="ECO:0000256" key="2">
    <source>
        <dbReference type="ARBA" id="ARBA00023295"/>
    </source>
</evidence>
<feature type="domain" description="Glycoside hydrolase family 42 N-terminal" evidence="3">
    <location>
        <begin position="2"/>
        <end position="87"/>
    </location>
</feature>
<keyword evidence="2" id="KW-0326">Glycosidase</keyword>
<dbReference type="GO" id="GO:0005975">
    <property type="term" value="P:carbohydrate metabolic process"/>
    <property type="evidence" value="ECO:0007669"/>
    <property type="project" value="InterPro"/>
</dbReference>
<dbReference type="PANTHER" id="PTHR36447">
    <property type="entry name" value="BETA-GALACTOSIDASE GANA"/>
    <property type="match status" value="1"/>
</dbReference>
<dbReference type="EMBL" id="JACHDZ010000008">
    <property type="protein sequence ID" value="MBB5345958.1"/>
    <property type="molecule type" value="Genomic_DNA"/>
</dbReference>
<dbReference type="SUPFAM" id="SSF51445">
    <property type="entry name" value="(Trans)glycosidases"/>
    <property type="match status" value="1"/>
</dbReference>
<dbReference type="Gene3D" id="3.20.20.80">
    <property type="entry name" value="Glycosidases"/>
    <property type="match status" value="1"/>
</dbReference>
<evidence type="ECO:0000256" key="1">
    <source>
        <dbReference type="ARBA" id="ARBA00022801"/>
    </source>
</evidence>
<dbReference type="GO" id="GO:0009341">
    <property type="term" value="C:beta-galactosidase complex"/>
    <property type="evidence" value="ECO:0007669"/>
    <property type="project" value="InterPro"/>
</dbReference>
<dbReference type="GO" id="GO:0004565">
    <property type="term" value="F:beta-galactosidase activity"/>
    <property type="evidence" value="ECO:0007669"/>
    <property type="project" value="InterPro"/>
</dbReference>
<accession>A0A7W8JBK7</accession>
<dbReference type="InterPro" id="IPR017853">
    <property type="entry name" value="GH"/>
</dbReference>
<dbReference type="InterPro" id="IPR003476">
    <property type="entry name" value="Glyco_hydro_42"/>
</dbReference>
<evidence type="ECO:0000313" key="4">
    <source>
        <dbReference type="EMBL" id="MBB5345958.1"/>
    </source>
</evidence>
<dbReference type="PANTHER" id="PTHR36447:SF1">
    <property type="entry name" value="BETA-GALACTOSIDASE GANA"/>
    <property type="match status" value="1"/>
</dbReference>
<reference evidence="4 5" key="1">
    <citation type="submission" date="2020-08" db="EMBL/GenBank/DDBJ databases">
        <title>Genomic Encyclopedia of Type Strains, Phase IV (KMG-V): Genome sequencing to study the core and pangenomes of soil and plant-associated prokaryotes.</title>
        <authorList>
            <person name="Whitman W."/>
        </authorList>
    </citation>
    <scope>NUCLEOTIDE SEQUENCE [LARGE SCALE GENOMIC DNA]</scope>
    <source>
        <strain evidence="4 5">M8US30</strain>
    </source>
</reference>
<name>A0A7W8JBK7_9BACT</name>
<organism evidence="4 5">
    <name type="scientific">Tunturiibacter lichenicola</name>
    <dbReference type="NCBI Taxonomy" id="2051959"/>
    <lineage>
        <taxon>Bacteria</taxon>
        <taxon>Pseudomonadati</taxon>
        <taxon>Acidobacteriota</taxon>
        <taxon>Terriglobia</taxon>
        <taxon>Terriglobales</taxon>
        <taxon>Acidobacteriaceae</taxon>
        <taxon>Tunturiibacter</taxon>
    </lineage>
</organism>
<dbReference type="InterPro" id="IPR013529">
    <property type="entry name" value="Glyco_hydro_42_N"/>
</dbReference>
<gene>
    <name evidence="4" type="ORF">HDF10_003965</name>
</gene>
<proteinExistence type="predicted"/>
<comment type="caution">
    <text evidence="4">The sequence shown here is derived from an EMBL/GenBank/DDBJ whole genome shotgun (WGS) entry which is preliminary data.</text>
</comment>
<evidence type="ECO:0000313" key="5">
    <source>
        <dbReference type="Proteomes" id="UP000569092"/>
    </source>
</evidence>
<sequence length="87" mass="10146">MENGRKDGHGNRQQFDWSDPKYRELSRRVAEKMAEAFGHDANVIGWQIDNEYANESYGATTQTQFQNWLRAKYGTLENLNAPWTTAY</sequence>
<dbReference type="Proteomes" id="UP000569092">
    <property type="component" value="Unassembled WGS sequence"/>
</dbReference>